<organism evidence="7 8">
    <name type="scientific">Streptomyces paromomycinus</name>
    <name type="common">Streptomyces rimosus subsp. paromomycinus</name>
    <dbReference type="NCBI Taxonomy" id="92743"/>
    <lineage>
        <taxon>Bacteria</taxon>
        <taxon>Bacillati</taxon>
        <taxon>Actinomycetota</taxon>
        <taxon>Actinomycetes</taxon>
        <taxon>Kitasatosporales</taxon>
        <taxon>Streptomycetaceae</taxon>
        <taxon>Streptomyces</taxon>
    </lineage>
</organism>
<comment type="similarity">
    <text evidence="1">In the C-terminal section; belongs to the class-I pyridoxal-phosphate-dependent aminotransferase family.</text>
</comment>
<dbReference type="GO" id="GO:0003677">
    <property type="term" value="F:DNA binding"/>
    <property type="evidence" value="ECO:0007669"/>
    <property type="project" value="UniProtKB-KW"/>
</dbReference>
<proteinExistence type="inferred from homology"/>
<evidence type="ECO:0000313" key="8">
    <source>
        <dbReference type="Proteomes" id="UP000286746"/>
    </source>
</evidence>
<evidence type="ECO:0000313" key="7">
    <source>
        <dbReference type="EMBL" id="GCD46451.1"/>
    </source>
</evidence>
<dbReference type="Pfam" id="PF00392">
    <property type="entry name" value="GntR"/>
    <property type="match status" value="1"/>
</dbReference>
<dbReference type="Proteomes" id="UP000286746">
    <property type="component" value="Unassembled WGS sequence"/>
</dbReference>
<dbReference type="RefSeq" id="WP_125056809.1">
    <property type="nucleotide sequence ID" value="NZ_BHZD01000001.1"/>
</dbReference>
<sequence>MEDYRRIADTVAADIAAGRLRPGDRLAPQRAFARVHRIADSTAARVYRELARRGLTVGEVGRGTYVRAAQHAPGPALAEPADPARRTRVNLELNYPEVPGQAALLARSLEPLLRPDVLSAALAVAPATGSAPARDAFAALLARGDFRPDPAGLLFAGNGRQAIAGALAALVPPGGRLGVEALTYPLVKSVAARLGSTLVPLAGDAYGLHPDAVREAHRSAPLHAVYLQPTLHNPLGVTMAAGRRAELAGTLRALDLWAVEDAVWSFLLDDGRQAGLPPLAALAPERTLLVDSLSKRLAPGLTTGLVLAPPAYADRVAAALRSGGWTAGGFALNATVRWLLDGVVTTVVEAKRRDAAARQALLREHLDGFRVRADPASYFAWWELPEGWRAETFLAAAVRHGIAVTPAAAFAVGAEGAHGAAPAPNAVRVALAAPATDDLAYALGTLAAIARGAPEDSVPD</sequence>
<keyword evidence="2" id="KW-0663">Pyridoxal phosphate</keyword>
<dbReference type="InterPro" id="IPR004839">
    <property type="entry name" value="Aminotransferase_I/II_large"/>
</dbReference>
<evidence type="ECO:0000256" key="4">
    <source>
        <dbReference type="ARBA" id="ARBA00023125"/>
    </source>
</evidence>
<keyword evidence="8" id="KW-1185">Reference proteome</keyword>
<dbReference type="EMBL" id="BHZD01000001">
    <property type="protein sequence ID" value="GCD46451.1"/>
    <property type="molecule type" value="Genomic_DNA"/>
</dbReference>
<dbReference type="PANTHER" id="PTHR46577:SF1">
    <property type="entry name" value="HTH-TYPE TRANSCRIPTIONAL REGULATORY PROTEIN GABR"/>
    <property type="match status" value="1"/>
</dbReference>
<dbReference type="PANTHER" id="PTHR46577">
    <property type="entry name" value="HTH-TYPE TRANSCRIPTIONAL REGULATORY PROTEIN GABR"/>
    <property type="match status" value="1"/>
</dbReference>
<keyword evidence="4" id="KW-0238">DNA-binding</keyword>
<evidence type="ECO:0000256" key="2">
    <source>
        <dbReference type="ARBA" id="ARBA00022898"/>
    </source>
</evidence>
<dbReference type="Pfam" id="PF00155">
    <property type="entry name" value="Aminotran_1_2"/>
    <property type="match status" value="1"/>
</dbReference>
<dbReference type="InterPro" id="IPR015421">
    <property type="entry name" value="PyrdxlP-dep_Trfase_major"/>
</dbReference>
<dbReference type="SMART" id="SM00345">
    <property type="entry name" value="HTH_GNTR"/>
    <property type="match status" value="1"/>
</dbReference>
<dbReference type="InterPro" id="IPR015422">
    <property type="entry name" value="PyrdxlP-dep_Trfase_small"/>
</dbReference>
<protein>
    <submittedName>
        <fullName evidence="7">GntR family transcriptional regulator</fullName>
    </submittedName>
</protein>
<dbReference type="Gene3D" id="1.10.10.10">
    <property type="entry name" value="Winged helix-like DNA-binding domain superfamily/Winged helix DNA-binding domain"/>
    <property type="match status" value="1"/>
</dbReference>
<name>A0A401WAW9_STREY</name>
<dbReference type="GO" id="GO:0003700">
    <property type="term" value="F:DNA-binding transcription factor activity"/>
    <property type="evidence" value="ECO:0007669"/>
    <property type="project" value="InterPro"/>
</dbReference>
<accession>A0A401WAW9</accession>
<dbReference type="SUPFAM" id="SSF53383">
    <property type="entry name" value="PLP-dependent transferases"/>
    <property type="match status" value="1"/>
</dbReference>
<dbReference type="CDD" id="cd07377">
    <property type="entry name" value="WHTH_GntR"/>
    <property type="match status" value="1"/>
</dbReference>
<dbReference type="PROSITE" id="PS50949">
    <property type="entry name" value="HTH_GNTR"/>
    <property type="match status" value="1"/>
</dbReference>
<dbReference type="CDD" id="cd00609">
    <property type="entry name" value="AAT_like"/>
    <property type="match status" value="1"/>
</dbReference>
<reference evidence="7 8" key="1">
    <citation type="submission" date="2018-11" db="EMBL/GenBank/DDBJ databases">
        <title>Whole genome sequence of Streptomyces paromomycinus NBRC 15454(T).</title>
        <authorList>
            <person name="Komaki H."/>
            <person name="Tamura T."/>
        </authorList>
    </citation>
    <scope>NUCLEOTIDE SEQUENCE [LARGE SCALE GENOMIC DNA]</scope>
    <source>
        <strain evidence="7 8">NBRC 15454</strain>
    </source>
</reference>
<dbReference type="SUPFAM" id="SSF46785">
    <property type="entry name" value="Winged helix' DNA-binding domain"/>
    <property type="match status" value="1"/>
</dbReference>
<dbReference type="InterPro" id="IPR051446">
    <property type="entry name" value="HTH_trans_reg/aminotransferase"/>
</dbReference>
<evidence type="ECO:0000256" key="3">
    <source>
        <dbReference type="ARBA" id="ARBA00023015"/>
    </source>
</evidence>
<dbReference type="Gene3D" id="3.40.640.10">
    <property type="entry name" value="Type I PLP-dependent aspartate aminotransferase-like (Major domain)"/>
    <property type="match status" value="1"/>
</dbReference>
<dbReference type="InterPro" id="IPR036388">
    <property type="entry name" value="WH-like_DNA-bd_sf"/>
</dbReference>
<evidence type="ECO:0000256" key="5">
    <source>
        <dbReference type="ARBA" id="ARBA00023163"/>
    </source>
</evidence>
<dbReference type="InterPro" id="IPR015424">
    <property type="entry name" value="PyrdxlP-dep_Trfase"/>
</dbReference>
<feature type="domain" description="HTH gntR-type" evidence="6">
    <location>
        <begin position="1"/>
        <end position="69"/>
    </location>
</feature>
<dbReference type="InterPro" id="IPR000524">
    <property type="entry name" value="Tscrpt_reg_HTH_GntR"/>
</dbReference>
<dbReference type="Gene3D" id="3.90.1150.10">
    <property type="entry name" value="Aspartate Aminotransferase, domain 1"/>
    <property type="match status" value="1"/>
</dbReference>
<dbReference type="GO" id="GO:0030170">
    <property type="term" value="F:pyridoxal phosphate binding"/>
    <property type="evidence" value="ECO:0007669"/>
    <property type="project" value="InterPro"/>
</dbReference>
<dbReference type="AlphaFoldDB" id="A0A401WAW9"/>
<evidence type="ECO:0000256" key="1">
    <source>
        <dbReference type="ARBA" id="ARBA00005384"/>
    </source>
</evidence>
<evidence type="ECO:0000259" key="6">
    <source>
        <dbReference type="PROSITE" id="PS50949"/>
    </source>
</evidence>
<gene>
    <name evidence="7" type="ORF">GKJPGBOP_06201</name>
</gene>
<keyword evidence="3" id="KW-0805">Transcription regulation</keyword>
<keyword evidence="5" id="KW-0804">Transcription</keyword>
<dbReference type="InterPro" id="IPR036390">
    <property type="entry name" value="WH_DNA-bd_sf"/>
</dbReference>
<comment type="caution">
    <text evidence="7">The sequence shown here is derived from an EMBL/GenBank/DDBJ whole genome shotgun (WGS) entry which is preliminary data.</text>
</comment>